<evidence type="ECO:0008006" key="5">
    <source>
        <dbReference type="Google" id="ProtNLM"/>
    </source>
</evidence>
<organism evidence="3 4">
    <name type="scientific">Actinacidiphila bryophytorum</name>
    <dbReference type="NCBI Taxonomy" id="1436133"/>
    <lineage>
        <taxon>Bacteria</taxon>
        <taxon>Bacillati</taxon>
        <taxon>Actinomycetota</taxon>
        <taxon>Actinomycetes</taxon>
        <taxon>Kitasatosporales</taxon>
        <taxon>Streptomycetaceae</taxon>
        <taxon>Actinacidiphila</taxon>
    </lineage>
</organism>
<reference evidence="3" key="1">
    <citation type="submission" date="2021-06" db="EMBL/GenBank/DDBJ databases">
        <authorList>
            <person name="Arsene-Ploetze F."/>
        </authorList>
    </citation>
    <scope>NUCLEOTIDE SEQUENCE</scope>
    <source>
        <strain evidence="3">SBRY1</strain>
    </source>
</reference>
<gene>
    <name evidence="3" type="ORF">SBRY_30547</name>
</gene>
<evidence type="ECO:0000256" key="1">
    <source>
        <dbReference type="ARBA" id="ARBA00023015"/>
    </source>
</evidence>
<accession>A0A9W4H170</accession>
<comment type="caution">
    <text evidence="3">The sequence shown here is derived from an EMBL/GenBank/DDBJ whole genome shotgun (WGS) entry which is preliminary data.</text>
</comment>
<protein>
    <recommendedName>
        <fullName evidence="5">Zinc-finger domain-containing protein</fullName>
    </recommendedName>
</protein>
<evidence type="ECO:0000313" key="3">
    <source>
        <dbReference type="EMBL" id="CAG7641524.1"/>
    </source>
</evidence>
<keyword evidence="2" id="KW-0804">Transcription</keyword>
<evidence type="ECO:0000256" key="2">
    <source>
        <dbReference type="ARBA" id="ARBA00023163"/>
    </source>
</evidence>
<proteinExistence type="predicted"/>
<dbReference type="InterPro" id="IPR041916">
    <property type="entry name" value="Anti_sigma_zinc_sf"/>
</dbReference>
<dbReference type="Gene3D" id="1.10.10.1320">
    <property type="entry name" value="Anti-sigma factor, zinc-finger domain"/>
    <property type="match status" value="1"/>
</dbReference>
<keyword evidence="1" id="KW-0805">Transcription regulation</keyword>
<keyword evidence="4" id="KW-1185">Reference proteome</keyword>
<evidence type="ECO:0000313" key="4">
    <source>
        <dbReference type="Proteomes" id="UP001153328"/>
    </source>
</evidence>
<dbReference type="RefSeq" id="WP_205042895.1">
    <property type="nucleotide sequence ID" value="NZ_CAJVAX010000017.1"/>
</dbReference>
<sequence length="225" mass="22233">MTGAAGGSPPPPCPRRDLAADLALGVLHGQERAAALAHVADCEECAGRLAAFTAVGDGLLALLPEVQPPAGFEQRALAALGLGARPAAARRWVPAAAAAAAAALVFGAAGWFAATAAHHGPGGTAAPVSRTAPLLSADHRPAGRLFLYAGDPARLYMAVSGDPGLGDRTVYCQLLRRDGSVVPVGSFRLVGGSGWWDAPAPADGAAVTGARLVTAAGAVLASGSL</sequence>
<dbReference type="EMBL" id="CAJVAX010000017">
    <property type="protein sequence ID" value="CAG7641524.1"/>
    <property type="molecule type" value="Genomic_DNA"/>
</dbReference>
<dbReference type="Proteomes" id="UP001153328">
    <property type="component" value="Unassembled WGS sequence"/>
</dbReference>
<name>A0A9W4H170_9ACTN</name>
<dbReference type="AlphaFoldDB" id="A0A9W4H170"/>